<name>A0A0S0MUW8_9CAUD</name>
<evidence type="ECO:0000313" key="1">
    <source>
        <dbReference type="EMBL" id="ALH23471.1"/>
    </source>
</evidence>
<gene>
    <name evidence="1" type="ORF">PaMx74_74</name>
</gene>
<dbReference type="EMBL" id="JQ067093">
    <property type="protein sequence ID" value="ALH23471.1"/>
    <property type="molecule type" value="Genomic_DNA"/>
</dbReference>
<dbReference type="KEGG" id="vg:26626398"/>
<sequence>MALSQQMSLRLSDRHRELIRGKLEELRRVSDEPEKVTEADAARALIEEAGRARPQDDAEVTA</sequence>
<evidence type="ECO:0000313" key="2">
    <source>
        <dbReference type="Proteomes" id="UP000203864"/>
    </source>
</evidence>
<dbReference type="Proteomes" id="UP000203864">
    <property type="component" value="Segment"/>
</dbReference>
<dbReference type="RefSeq" id="YP_009199513.1">
    <property type="nucleotide sequence ID" value="NC_028809.1"/>
</dbReference>
<dbReference type="GeneID" id="26626398"/>
<reference evidence="1 2" key="1">
    <citation type="journal article" date="2012" name="Appl. Environ. Microbiol.">
        <title>High Diversity and Novel Species of Pseudomonas aeruginosa Bacteriophages.</title>
        <authorList>
            <person name="Sepulveda-Robles O."/>
            <person name="Kameyama L."/>
            <person name="Guarneros G."/>
        </authorList>
    </citation>
    <scope>NUCLEOTIDE SEQUENCE [LARGE SCALE GENOMIC DNA]</scope>
</reference>
<accession>A0A0S0MUW8</accession>
<proteinExistence type="predicted"/>
<organism evidence="1 2">
    <name type="scientific">Pseudomonas phage PaMx74</name>
    <dbReference type="NCBI Taxonomy" id="1175663"/>
    <lineage>
        <taxon>Viruses</taxon>
        <taxon>Duplodnaviria</taxon>
        <taxon>Heunggongvirae</taxon>
        <taxon>Uroviricota</taxon>
        <taxon>Caudoviricetes</taxon>
        <taxon>Mesyanzhinovviridae</taxon>
        <taxon>Bradleyvirinae</taxon>
        <taxon>Cinvestavvirus</taxon>
        <taxon>Cinvestavvirus PaMx74</taxon>
        <taxon>Pamexvirus PaMx74</taxon>
    </lineage>
</organism>
<keyword evidence="2" id="KW-1185">Reference proteome</keyword>
<protein>
    <submittedName>
        <fullName evidence="1">Uncharacterized protein</fullName>
    </submittedName>
</protein>